<accession>A0A6L6U4N4</accession>
<proteinExistence type="predicted"/>
<evidence type="ECO:0000256" key="1">
    <source>
        <dbReference type="SAM" id="Phobius"/>
    </source>
</evidence>
<dbReference type="Proteomes" id="UP000478208">
    <property type="component" value="Unassembled WGS sequence"/>
</dbReference>
<reference evidence="3 4" key="1">
    <citation type="submission" date="2019-12" db="EMBL/GenBank/DDBJ databases">
        <authorList>
            <person name="Li J."/>
        </authorList>
    </citation>
    <scope>NUCLEOTIDE SEQUENCE [LARGE SCALE GENOMIC DNA]</scope>
    <source>
        <strain evidence="3 4">HL2-2</strain>
    </source>
</reference>
<dbReference type="GO" id="GO:0004622">
    <property type="term" value="F:phosphatidylcholine lysophospholipase activity"/>
    <property type="evidence" value="ECO:0007669"/>
    <property type="project" value="TreeGrafter"/>
</dbReference>
<keyword evidence="4" id="KW-1185">Reference proteome</keyword>
<evidence type="ECO:0000313" key="4">
    <source>
        <dbReference type="Proteomes" id="UP000478208"/>
    </source>
</evidence>
<name>A0A6L6U4N4_9FLAO</name>
<dbReference type="InterPro" id="IPR036514">
    <property type="entry name" value="SGNH_hydro_sf"/>
</dbReference>
<dbReference type="InterPro" id="IPR051532">
    <property type="entry name" value="Ester_Hydrolysis_Enzymes"/>
</dbReference>
<dbReference type="EMBL" id="WOWS01000001">
    <property type="protein sequence ID" value="MUU77065.1"/>
    <property type="molecule type" value="Genomic_DNA"/>
</dbReference>
<keyword evidence="1" id="KW-1133">Transmembrane helix</keyword>
<dbReference type="RefSeq" id="WP_157361506.1">
    <property type="nucleotide sequence ID" value="NZ_WOWS01000001.1"/>
</dbReference>
<dbReference type="AlphaFoldDB" id="A0A6L6U4N4"/>
<evidence type="ECO:0000313" key="3">
    <source>
        <dbReference type="EMBL" id="MUU77065.1"/>
    </source>
</evidence>
<feature type="transmembrane region" description="Helical" evidence="1">
    <location>
        <begin position="20"/>
        <end position="37"/>
    </location>
</feature>
<keyword evidence="1" id="KW-0812">Transmembrane</keyword>
<protein>
    <submittedName>
        <fullName evidence="3">Arylesterase</fullName>
    </submittedName>
</protein>
<sequence length="247" mass="27144">MYKAQNNQLVLNSFILTPAKFLKFCYILIGLLLMACGNDKSEKTKEQTTSKTKTEKTTTTNSQTKTILCFGDSITAGYGLDDTNDAFPAVIQQKIDSLDLNYTVINSGVSGETTAGGKGRIEWILNQSIDVFLLELGANDGLRGVALSETRANLQVIIDAVKTKSPETKIILAGMQLPPNMGQDYTTEFRQLFIDLAKKNKLEFIPFILKDVGGIAELNQKDGIHPTAEGHKILAETVWDVLEPLIK</sequence>
<gene>
    <name evidence="3" type="ORF">GN138_01275</name>
</gene>
<dbReference type="Pfam" id="PF13472">
    <property type="entry name" value="Lipase_GDSL_2"/>
    <property type="match status" value="1"/>
</dbReference>
<dbReference type="PANTHER" id="PTHR30383">
    <property type="entry name" value="THIOESTERASE 1/PROTEASE 1/LYSOPHOSPHOLIPASE L1"/>
    <property type="match status" value="1"/>
</dbReference>
<dbReference type="Gene3D" id="3.40.50.1110">
    <property type="entry name" value="SGNH hydrolase"/>
    <property type="match status" value="1"/>
</dbReference>
<comment type="caution">
    <text evidence="3">The sequence shown here is derived from an EMBL/GenBank/DDBJ whole genome shotgun (WGS) entry which is preliminary data.</text>
</comment>
<dbReference type="InterPro" id="IPR013830">
    <property type="entry name" value="SGNH_hydro"/>
</dbReference>
<dbReference type="CDD" id="cd01822">
    <property type="entry name" value="Lysophospholipase_L1_like"/>
    <property type="match status" value="1"/>
</dbReference>
<dbReference type="SUPFAM" id="SSF52266">
    <property type="entry name" value="SGNH hydrolase"/>
    <property type="match status" value="1"/>
</dbReference>
<dbReference type="PANTHER" id="PTHR30383:SF5">
    <property type="entry name" value="SGNH HYDROLASE-TYPE ESTERASE DOMAIN-CONTAINING PROTEIN"/>
    <property type="match status" value="1"/>
</dbReference>
<feature type="domain" description="SGNH hydrolase-type esterase" evidence="2">
    <location>
        <begin position="69"/>
        <end position="233"/>
    </location>
</feature>
<evidence type="ECO:0000259" key="2">
    <source>
        <dbReference type="Pfam" id="PF13472"/>
    </source>
</evidence>
<keyword evidence="1" id="KW-0472">Membrane</keyword>
<organism evidence="3 4">
    <name type="scientific">Winogradskyella endarachnes</name>
    <dbReference type="NCBI Taxonomy" id="2681965"/>
    <lineage>
        <taxon>Bacteria</taxon>
        <taxon>Pseudomonadati</taxon>
        <taxon>Bacteroidota</taxon>
        <taxon>Flavobacteriia</taxon>
        <taxon>Flavobacteriales</taxon>
        <taxon>Flavobacteriaceae</taxon>
        <taxon>Winogradskyella</taxon>
    </lineage>
</organism>